<dbReference type="InterPro" id="IPR052526">
    <property type="entry name" value="HTH-type_Bedaq_tolerance"/>
</dbReference>
<gene>
    <name evidence="3" type="ORF">KIH74_21685</name>
</gene>
<evidence type="ECO:0000313" key="4">
    <source>
        <dbReference type="Proteomes" id="UP001197247"/>
    </source>
</evidence>
<dbReference type="InterPro" id="IPR000835">
    <property type="entry name" value="HTH_MarR-typ"/>
</dbReference>
<evidence type="ECO:0000259" key="2">
    <source>
        <dbReference type="PROSITE" id="PS50995"/>
    </source>
</evidence>
<dbReference type="SMART" id="SM00347">
    <property type="entry name" value="HTH_MARR"/>
    <property type="match status" value="1"/>
</dbReference>
<evidence type="ECO:0000256" key="1">
    <source>
        <dbReference type="SAM" id="MobiDB-lite"/>
    </source>
</evidence>
<dbReference type="InterPro" id="IPR036390">
    <property type="entry name" value="WH_DNA-bd_sf"/>
</dbReference>
<accession>A0ABS5TKL9</accession>
<name>A0ABS5TKL9_9ACTN</name>
<keyword evidence="4" id="KW-1185">Reference proteome</keyword>
<dbReference type="Proteomes" id="UP001197247">
    <property type="component" value="Unassembled WGS sequence"/>
</dbReference>
<feature type="domain" description="HTH marR-type" evidence="2">
    <location>
        <begin position="6"/>
        <end position="138"/>
    </location>
</feature>
<evidence type="ECO:0000313" key="3">
    <source>
        <dbReference type="EMBL" id="MBT0771565.1"/>
    </source>
</evidence>
<comment type="caution">
    <text evidence="3">The sequence shown here is derived from an EMBL/GenBank/DDBJ whole genome shotgun (WGS) entry which is preliminary data.</text>
</comment>
<dbReference type="EMBL" id="JAHBAY010000009">
    <property type="protein sequence ID" value="MBT0771565.1"/>
    <property type="molecule type" value="Genomic_DNA"/>
</dbReference>
<organism evidence="3 4">
    <name type="scientific">Kineosporia corallincola</name>
    <dbReference type="NCBI Taxonomy" id="2835133"/>
    <lineage>
        <taxon>Bacteria</taxon>
        <taxon>Bacillati</taxon>
        <taxon>Actinomycetota</taxon>
        <taxon>Actinomycetes</taxon>
        <taxon>Kineosporiales</taxon>
        <taxon>Kineosporiaceae</taxon>
        <taxon>Kineosporia</taxon>
    </lineage>
</organism>
<dbReference type="PROSITE" id="PS50995">
    <property type="entry name" value="HTH_MARR_2"/>
    <property type="match status" value="1"/>
</dbReference>
<feature type="region of interest" description="Disordered" evidence="1">
    <location>
        <begin position="143"/>
        <end position="165"/>
    </location>
</feature>
<dbReference type="SUPFAM" id="SSF46785">
    <property type="entry name" value="Winged helix' DNA-binding domain"/>
    <property type="match status" value="1"/>
</dbReference>
<reference evidence="3 4" key="1">
    <citation type="submission" date="2021-05" db="EMBL/GenBank/DDBJ databases">
        <title>Kineosporia and Streptomyces sp. nov. two new marine actinobacteria isolated from Coral.</title>
        <authorList>
            <person name="Buangrab K."/>
            <person name="Sutthacheep M."/>
            <person name="Yeemin T."/>
            <person name="Harunari E."/>
            <person name="Igarashi Y."/>
            <person name="Kanchanasin P."/>
            <person name="Tanasupawat S."/>
            <person name="Phongsopitanun W."/>
        </authorList>
    </citation>
    <scope>NUCLEOTIDE SEQUENCE [LARGE SCALE GENOMIC DNA]</scope>
    <source>
        <strain evidence="3 4">J2-2</strain>
    </source>
</reference>
<dbReference type="Pfam" id="PF01047">
    <property type="entry name" value="MarR"/>
    <property type="match status" value="1"/>
</dbReference>
<dbReference type="RefSeq" id="WP_214157933.1">
    <property type="nucleotide sequence ID" value="NZ_JAHBAY010000009.1"/>
</dbReference>
<dbReference type="PANTHER" id="PTHR39515:SF2">
    <property type="entry name" value="HTH-TYPE TRANSCRIPTIONAL REGULATOR RV0880"/>
    <property type="match status" value="1"/>
</dbReference>
<dbReference type="Gene3D" id="1.10.10.10">
    <property type="entry name" value="Winged helix-like DNA-binding domain superfamily/Winged helix DNA-binding domain"/>
    <property type="match status" value="1"/>
</dbReference>
<dbReference type="PANTHER" id="PTHR39515">
    <property type="entry name" value="CONSERVED PROTEIN"/>
    <property type="match status" value="1"/>
</dbReference>
<protein>
    <submittedName>
        <fullName evidence="3">MarR family transcriptional regulator</fullName>
    </submittedName>
</protein>
<dbReference type="InterPro" id="IPR036388">
    <property type="entry name" value="WH-like_DNA-bd_sf"/>
</dbReference>
<sequence length="165" mass="18183">MRTAPENELGEHLVPVLGRLARLLRQIELPGEPSPVTLAVLRRLRDEGTARITDLARAERASQPAMTQLLGRMERAGLVVRVHDQHDRRSVRAQITGTGRDLLRRTENHYARALGLRLGQLSAHDRDTLGEALPALAHLASAPDLPPMDLTPTFLPAPKSRGGER</sequence>
<proteinExistence type="predicted"/>